<comment type="similarity">
    <text evidence="1">Belongs to the CutA family.</text>
</comment>
<evidence type="ECO:0000313" key="3">
    <source>
        <dbReference type="EMBL" id="EKP94812.1"/>
    </source>
</evidence>
<evidence type="ECO:0000313" key="4">
    <source>
        <dbReference type="Proteomes" id="UP000005710"/>
    </source>
</evidence>
<evidence type="ECO:0000256" key="1">
    <source>
        <dbReference type="ARBA" id="ARBA00010169"/>
    </source>
</evidence>
<dbReference type="eggNOG" id="COG1324">
    <property type="taxonomic scope" value="Bacteria"/>
</dbReference>
<dbReference type="EMBL" id="AENY02000002">
    <property type="protein sequence ID" value="EKP94812.1"/>
    <property type="molecule type" value="Genomic_DNA"/>
</dbReference>
<dbReference type="Gene3D" id="3.30.70.120">
    <property type="match status" value="1"/>
</dbReference>
<dbReference type="RefSeq" id="WP_006902797.1">
    <property type="nucleotide sequence ID" value="NZ_JH976535.1"/>
</dbReference>
<dbReference type="Pfam" id="PF03091">
    <property type="entry name" value="CutA1"/>
    <property type="match status" value="1"/>
</dbReference>
<gene>
    <name evidence="3" type="ORF">ThesuDRAFT_00518</name>
</gene>
<reference evidence="3" key="2">
    <citation type="submission" date="2012-10" db="EMBL/GenBank/DDBJ databases">
        <title>Improved high-quality draft of Thermaerobacter subterraneus C21, DSM 13965.</title>
        <authorList>
            <consortium name="DOE Joint Genome Institute"/>
            <person name="Eisen J."/>
            <person name="Huntemann M."/>
            <person name="Wei C.-L."/>
            <person name="Han J."/>
            <person name="Detter J.C."/>
            <person name="Han C."/>
            <person name="Tapia R."/>
            <person name="Chen A."/>
            <person name="Kyrpides N."/>
            <person name="Mavromatis K."/>
            <person name="Markowitz V."/>
            <person name="Szeto E."/>
            <person name="Ivanova N."/>
            <person name="Mikhailova N."/>
            <person name="Ovchinnikova G."/>
            <person name="Pagani I."/>
            <person name="Pati A."/>
            <person name="Goodwin L."/>
            <person name="Nordberg H.P."/>
            <person name="Cantor M.N."/>
            <person name="Hua S.X."/>
            <person name="Woyke T."/>
            <person name="Eisen J."/>
            <person name="Klenk H.-P."/>
        </authorList>
    </citation>
    <scope>NUCLEOTIDE SEQUENCE [LARGE SCALE GENOMIC DNA]</scope>
    <source>
        <strain evidence="3">DSM 13965</strain>
    </source>
</reference>
<dbReference type="AlphaFoldDB" id="K6PPG6"/>
<dbReference type="SUPFAM" id="SSF54913">
    <property type="entry name" value="GlnB-like"/>
    <property type="match status" value="1"/>
</dbReference>
<dbReference type="HOGENOM" id="CLU_098807_2_1_9"/>
<keyword evidence="4" id="KW-1185">Reference proteome</keyword>
<evidence type="ECO:0000256" key="2">
    <source>
        <dbReference type="SAM" id="MobiDB-lite"/>
    </source>
</evidence>
<dbReference type="GO" id="GO:0010038">
    <property type="term" value="P:response to metal ion"/>
    <property type="evidence" value="ECO:0007669"/>
    <property type="project" value="InterPro"/>
</dbReference>
<reference evidence="3" key="1">
    <citation type="submission" date="2010-10" db="EMBL/GenBank/DDBJ databases">
        <authorList>
            <consortium name="US DOE Joint Genome Institute (JGI-PGF)"/>
            <person name="Lucas S."/>
            <person name="Copeland A."/>
            <person name="Lapidus A."/>
            <person name="Bruce D."/>
            <person name="Goodwin L."/>
            <person name="Pitluck S."/>
            <person name="Kyrpides N."/>
            <person name="Mavromatis K."/>
            <person name="Detter J.C."/>
            <person name="Han C."/>
            <person name="Land M."/>
            <person name="Hauser L."/>
            <person name="Markowitz V."/>
            <person name="Cheng J.-F."/>
            <person name="Hugenholtz P."/>
            <person name="Woyke T."/>
            <person name="Wu D."/>
            <person name="Pukall R."/>
            <person name="Wahrenburg C."/>
            <person name="Brambilla E."/>
            <person name="Klenk H.-P."/>
            <person name="Eisen J.A."/>
        </authorList>
    </citation>
    <scope>NUCLEOTIDE SEQUENCE [LARGE SCALE GENOMIC DNA]</scope>
    <source>
        <strain evidence="3">DSM 13965</strain>
    </source>
</reference>
<proteinExistence type="inferred from homology"/>
<dbReference type="InterPro" id="IPR011322">
    <property type="entry name" value="N-reg_PII-like_a/b"/>
</dbReference>
<organism evidence="3 4">
    <name type="scientific">Thermaerobacter subterraneus DSM 13965</name>
    <dbReference type="NCBI Taxonomy" id="867903"/>
    <lineage>
        <taxon>Bacteria</taxon>
        <taxon>Bacillati</taxon>
        <taxon>Bacillota</taxon>
        <taxon>Clostridia</taxon>
        <taxon>Eubacteriales</taxon>
        <taxon>Clostridiales Family XVII. Incertae Sedis</taxon>
        <taxon>Thermaerobacter</taxon>
    </lineage>
</organism>
<dbReference type="GO" id="GO:0005507">
    <property type="term" value="F:copper ion binding"/>
    <property type="evidence" value="ECO:0007669"/>
    <property type="project" value="TreeGrafter"/>
</dbReference>
<dbReference type="Proteomes" id="UP000005710">
    <property type="component" value="Unassembled WGS sequence"/>
</dbReference>
<dbReference type="STRING" id="867903.ThesuDRAFT_00518"/>
<dbReference type="OrthoDB" id="37622at2"/>
<dbReference type="PANTHER" id="PTHR23419">
    <property type="entry name" value="DIVALENT CATION TOLERANCE CUTA-RELATED"/>
    <property type="match status" value="1"/>
</dbReference>
<name>K6PPG6_9FIRM</name>
<comment type="caution">
    <text evidence="3">The sequence shown here is derived from an EMBL/GenBank/DDBJ whole genome shotgun (WGS) entry which is preliminary data.</text>
</comment>
<dbReference type="InterPro" id="IPR015867">
    <property type="entry name" value="N-reg_PII/ATP_PRibTrfase_C"/>
</dbReference>
<sequence>MTRDVSPQQPAAARVPGTEGPAGEGPGVEPAAGRPQAGGAQAVLVYVTAANAGEARRIGRQAVEQRLAACANVYPHIDSFYWWQGELVEDHEAVVVLKTRRDRVAELIRAVRGWHSYTVPAILVFEVRDGNPDYLRWLEEEAAPGGR</sequence>
<accession>K6PPG6</accession>
<dbReference type="InterPro" id="IPR004323">
    <property type="entry name" value="Ion_tolerance_CutA"/>
</dbReference>
<dbReference type="PANTHER" id="PTHR23419:SF8">
    <property type="entry name" value="FI09726P"/>
    <property type="match status" value="1"/>
</dbReference>
<feature type="region of interest" description="Disordered" evidence="2">
    <location>
        <begin position="1"/>
        <end position="35"/>
    </location>
</feature>
<protein>
    <submittedName>
        <fullName evidence="3">Uncharacterized protein involved in tolerance to divalent cations</fullName>
    </submittedName>
</protein>